<dbReference type="GO" id="GO:0003700">
    <property type="term" value="F:DNA-binding transcription factor activity"/>
    <property type="evidence" value="ECO:0007669"/>
    <property type="project" value="InterPro"/>
</dbReference>
<dbReference type="Proteomes" id="UP000187465">
    <property type="component" value="Unassembled WGS sequence"/>
</dbReference>
<dbReference type="GO" id="GO:0003677">
    <property type="term" value="F:DNA binding"/>
    <property type="evidence" value="ECO:0007669"/>
    <property type="project" value="UniProtKB-KW"/>
</dbReference>
<keyword evidence="4" id="KW-0804">Transcription</keyword>
<reference evidence="6 7" key="1">
    <citation type="submission" date="2016-10" db="EMBL/GenBank/DDBJ databases">
        <title>Paenibacillus species isolates.</title>
        <authorList>
            <person name="Beno S.M."/>
        </authorList>
    </citation>
    <scope>NUCLEOTIDE SEQUENCE [LARGE SCALE GENOMIC DNA]</scope>
    <source>
        <strain evidence="6 7">FSL H7-0604</strain>
    </source>
</reference>
<dbReference type="SUPFAM" id="SSF46785">
    <property type="entry name" value="Winged helix' DNA-binding domain"/>
    <property type="match status" value="1"/>
</dbReference>
<dbReference type="InterPro" id="IPR005119">
    <property type="entry name" value="LysR_subst-bd"/>
</dbReference>
<dbReference type="InterPro" id="IPR000847">
    <property type="entry name" value="LysR_HTH_N"/>
</dbReference>
<sequence>MNLEQCENIVEVAKIGSLTKAAQNRHITLSAMSQSITMLEAELGVTLFIRSRGQKAVPTAEGNAIISKANEVLMKVNELKEEAQIYSDTLSGHLKIATIPGPMHLMVKVISSFKADFPNVKIEIFEKGPKEILDNVLQDEMDIGLMVSPEGMPDKYKGVKFERLVEGKIVVGVHPHSPLALNSILTPAQLVGQTLVLYDDSYIKDYVERYLSGYGPINLLFVSNNTRAIENAVAEGLAITIGLDYSFLKISEGSPAFMKTIELRSPDTRAKYSGAIVSASKQTSQTARRFINRLKHEFDEMIRRS</sequence>
<protein>
    <submittedName>
        <fullName evidence="6">LysR family transcriptional regulator</fullName>
    </submittedName>
</protein>
<dbReference type="AlphaFoldDB" id="A0A1R0WXX4"/>
<organism evidence="6 7">
    <name type="scientific">Paenibacillus odorifer</name>
    <dbReference type="NCBI Taxonomy" id="189426"/>
    <lineage>
        <taxon>Bacteria</taxon>
        <taxon>Bacillati</taxon>
        <taxon>Bacillota</taxon>
        <taxon>Bacilli</taxon>
        <taxon>Bacillales</taxon>
        <taxon>Paenibacillaceae</taxon>
        <taxon>Paenibacillus</taxon>
    </lineage>
</organism>
<dbReference type="PANTHER" id="PTHR30419">
    <property type="entry name" value="HTH-TYPE TRANSCRIPTIONAL REGULATOR YBHD"/>
    <property type="match status" value="1"/>
</dbReference>
<evidence type="ECO:0000256" key="4">
    <source>
        <dbReference type="ARBA" id="ARBA00023163"/>
    </source>
</evidence>
<dbReference type="Gene3D" id="1.10.10.10">
    <property type="entry name" value="Winged helix-like DNA-binding domain superfamily/Winged helix DNA-binding domain"/>
    <property type="match status" value="1"/>
</dbReference>
<keyword evidence="3" id="KW-0238">DNA-binding</keyword>
<keyword evidence="2" id="KW-0805">Transcription regulation</keyword>
<dbReference type="SUPFAM" id="SSF53850">
    <property type="entry name" value="Periplasmic binding protein-like II"/>
    <property type="match status" value="1"/>
</dbReference>
<gene>
    <name evidence="6" type="ORF">BJP51_05590</name>
</gene>
<dbReference type="InterPro" id="IPR036388">
    <property type="entry name" value="WH-like_DNA-bd_sf"/>
</dbReference>
<comment type="caution">
    <text evidence="6">The sequence shown here is derived from an EMBL/GenBank/DDBJ whole genome shotgun (WGS) entry which is preliminary data.</text>
</comment>
<dbReference type="GO" id="GO:0005829">
    <property type="term" value="C:cytosol"/>
    <property type="evidence" value="ECO:0007669"/>
    <property type="project" value="TreeGrafter"/>
</dbReference>
<evidence type="ECO:0000256" key="2">
    <source>
        <dbReference type="ARBA" id="ARBA00023015"/>
    </source>
</evidence>
<dbReference type="InterPro" id="IPR050950">
    <property type="entry name" value="HTH-type_LysR_regulators"/>
</dbReference>
<accession>A0A1R0WXX4</accession>
<evidence type="ECO:0000313" key="6">
    <source>
        <dbReference type="EMBL" id="OMD23645.1"/>
    </source>
</evidence>
<dbReference type="EMBL" id="MKQP01000056">
    <property type="protein sequence ID" value="OMD23645.1"/>
    <property type="molecule type" value="Genomic_DNA"/>
</dbReference>
<dbReference type="Pfam" id="PF03466">
    <property type="entry name" value="LysR_substrate"/>
    <property type="match status" value="1"/>
</dbReference>
<dbReference type="InterPro" id="IPR036390">
    <property type="entry name" value="WH_DNA-bd_sf"/>
</dbReference>
<dbReference type="PROSITE" id="PS50931">
    <property type="entry name" value="HTH_LYSR"/>
    <property type="match status" value="1"/>
</dbReference>
<evidence type="ECO:0000256" key="3">
    <source>
        <dbReference type="ARBA" id="ARBA00023125"/>
    </source>
</evidence>
<comment type="similarity">
    <text evidence="1">Belongs to the LysR transcriptional regulatory family.</text>
</comment>
<dbReference type="CDD" id="cd05466">
    <property type="entry name" value="PBP2_LTTR_substrate"/>
    <property type="match status" value="1"/>
</dbReference>
<name>A0A1R0WXX4_9BACL</name>
<dbReference type="Pfam" id="PF00126">
    <property type="entry name" value="HTH_1"/>
    <property type="match status" value="1"/>
</dbReference>
<evidence type="ECO:0000259" key="5">
    <source>
        <dbReference type="PROSITE" id="PS50931"/>
    </source>
</evidence>
<evidence type="ECO:0000256" key="1">
    <source>
        <dbReference type="ARBA" id="ARBA00009437"/>
    </source>
</evidence>
<feature type="domain" description="HTH lysR-type" evidence="5">
    <location>
        <begin position="1"/>
        <end position="59"/>
    </location>
</feature>
<dbReference type="Gene3D" id="3.40.190.290">
    <property type="match status" value="1"/>
</dbReference>
<dbReference type="RefSeq" id="WP_036676007.1">
    <property type="nucleotide sequence ID" value="NZ_MKQK01000046.1"/>
</dbReference>
<evidence type="ECO:0000313" key="7">
    <source>
        <dbReference type="Proteomes" id="UP000187465"/>
    </source>
</evidence>
<proteinExistence type="inferred from homology"/>